<comment type="caution">
    <text evidence="5">The sequence shown here is derived from an EMBL/GenBank/DDBJ whole genome shotgun (WGS) entry which is preliminary data.</text>
</comment>
<proteinExistence type="predicted"/>
<feature type="domain" description="HTH araC/xylS-type" evidence="4">
    <location>
        <begin position="243"/>
        <end position="341"/>
    </location>
</feature>
<dbReference type="SUPFAM" id="SSF46689">
    <property type="entry name" value="Homeodomain-like"/>
    <property type="match status" value="1"/>
</dbReference>
<evidence type="ECO:0000259" key="4">
    <source>
        <dbReference type="PROSITE" id="PS01124"/>
    </source>
</evidence>
<evidence type="ECO:0000256" key="1">
    <source>
        <dbReference type="ARBA" id="ARBA00023015"/>
    </source>
</evidence>
<dbReference type="Gene3D" id="1.10.10.60">
    <property type="entry name" value="Homeodomain-like"/>
    <property type="match status" value="1"/>
</dbReference>
<dbReference type="EMBL" id="JAENIK010000012">
    <property type="protein sequence ID" value="MBK1817672.1"/>
    <property type="molecule type" value="Genomic_DNA"/>
</dbReference>
<dbReference type="AlphaFoldDB" id="A0A934V8W0"/>
<protein>
    <submittedName>
        <fullName evidence="5">AraC family transcriptional regulator ligand-binding domain-containing protein</fullName>
    </submittedName>
</protein>
<dbReference type="PROSITE" id="PS01124">
    <property type="entry name" value="HTH_ARAC_FAMILY_2"/>
    <property type="match status" value="1"/>
</dbReference>
<dbReference type="SMART" id="SM00342">
    <property type="entry name" value="HTH_ARAC"/>
    <property type="match status" value="1"/>
</dbReference>
<keyword evidence="6" id="KW-1185">Reference proteome</keyword>
<dbReference type="Proteomes" id="UP000600139">
    <property type="component" value="Unassembled WGS sequence"/>
</dbReference>
<keyword evidence="3" id="KW-0804">Transcription</keyword>
<dbReference type="InterPro" id="IPR009057">
    <property type="entry name" value="Homeodomain-like_sf"/>
</dbReference>
<evidence type="ECO:0000313" key="6">
    <source>
        <dbReference type="Proteomes" id="UP000600139"/>
    </source>
</evidence>
<dbReference type="GO" id="GO:0003700">
    <property type="term" value="F:DNA-binding transcription factor activity"/>
    <property type="evidence" value="ECO:0007669"/>
    <property type="project" value="InterPro"/>
</dbReference>
<evidence type="ECO:0000256" key="2">
    <source>
        <dbReference type="ARBA" id="ARBA00023125"/>
    </source>
</evidence>
<dbReference type="InterPro" id="IPR018060">
    <property type="entry name" value="HTH_AraC"/>
</dbReference>
<accession>A0A934V8W0</accession>
<keyword evidence="2" id="KW-0238">DNA-binding</keyword>
<dbReference type="PANTHER" id="PTHR47894:SF1">
    <property type="entry name" value="HTH-TYPE TRANSCRIPTIONAL REGULATOR VQSM"/>
    <property type="match status" value="1"/>
</dbReference>
<evidence type="ECO:0000313" key="5">
    <source>
        <dbReference type="EMBL" id="MBK1817672.1"/>
    </source>
</evidence>
<gene>
    <name evidence="5" type="ORF">JIN84_18780</name>
</gene>
<sequence length="350" mass="39626">MKSRTDHFHLGGTAQDRIKLPNVFWAGLKSIGITPAILIRRCNLPPTVHREESVVTTTQFFAIFRAIRELADDPSMGWKFMSQVETDQFHPTLLAALHARTYRDSIERLARYKRLCGAQEYSITSKNDETVIEVSFPFSDGEPVPEFLIDAGFAVIMELGRRGTKTELSAKRIELARPAERGNGLGGYFGCPVKYRAARDSIVLRSADMELPFLTHNDELLQMLASQFETQLESGRDKPTTLGQVKWVLKRLLSGSQPDLPMIARELGMGERTLQRRIADEGSSFRQLLNETRHELAREYLGDESIEIIEAAFLVGYEDPNSFYRAFRSWEGTTPGEWRAARRLDPAKAS</sequence>
<keyword evidence="1" id="KW-0805">Transcription regulation</keyword>
<dbReference type="GO" id="GO:0000976">
    <property type="term" value="F:transcription cis-regulatory region binding"/>
    <property type="evidence" value="ECO:0007669"/>
    <property type="project" value="TreeGrafter"/>
</dbReference>
<reference evidence="5" key="1">
    <citation type="submission" date="2021-01" db="EMBL/GenBank/DDBJ databases">
        <title>Modified the classification status of verrucomicrobia.</title>
        <authorList>
            <person name="Feng X."/>
        </authorList>
    </citation>
    <scope>NUCLEOTIDE SEQUENCE</scope>
    <source>
        <strain evidence="5">JCM 18052</strain>
    </source>
</reference>
<dbReference type="Pfam" id="PF12625">
    <property type="entry name" value="Arabinose_bd"/>
    <property type="match status" value="1"/>
</dbReference>
<dbReference type="RefSeq" id="WP_200352607.1">
    <property type="nucleotide sequence ID" value="NZ_BAABHZ010000001.1"/>
</dbReference>
<organism evidence="5 6">
    <name type="scientific">Luteolibacter yonseiensis</name>
    <dbReference type="NCBI Taxonomy" id="1144680"/>
    <lineage>
        <taxon>Bacteria</taxon>
        <taxon>Pseudomonadati</taxon>
        <taxon>Verrucomicrobiota</taxon>
        <taxon>Verrucomicrobiia</taxon>
        <taxon>Verrucomicrobiales</taxon>
        <taxon>Verrucomicrobiaceae</taxon>
        <taxon>Luteolibacter</taxon>
    </lineage>
</organism>
<dbReference type="GO" id="GO:0005829">
    <property type="term" value="C:cytosol"/>
    <property type="evidence" value="ECO:0007669"/>
    <property type="project" value="TreeGrafter"/>
</dbReference>
<dbReference type="PANTHER" id="PTHR47894">
    <property type="entry name" value="HTH-TYPE TRANSCRIPTIONAL REGULATOR GADX"/>
    <property type="match status" value="1"/>
</dbReference>
<dbReference type="Pfam" id="PF12833">
    <property type="entry name" value="HTH_18"/>
    <property type="match status" value="1"/>
</dbReference>
<name>A0A934V8W0_9BACT</name>
<evidence type="ECO:0000256" key="3">
    <source>
        <dbReference type="ARBA" id="ARBA00023163"/>
    </source>
</evidence>
<dbReference type="InterPro" id="IPR032687">
    <property type="entry name" value="AraC-type_N"/>
</dbReference>